<dbReference type="GeneID" id="109484240"/>
<dbReference type="InterPro" id="IPR018000">
    <property type="entry name" value="Neurotransmitter_ion_chnl_CS"/>
</dbReference>
<dbReference type="GO" id="GO:0004888">
    <property type="term" value="F:transmembrane signaling receptor activity"/>
    <property type="evidence" value="ECO:0007669"/>
    <property type="project" value="InterPro"/>
</dbReference>
<dbReference type="InterPro" id="IPR038050">
    <property type="entry name" value="Neuro_actylchol_rec"/>
</dbReference>
<evidence type="ECO:0000313" key="12">
    <source>
        <dbReference type="RefSeq" id="XP_019643070.1"/>
    </source>
</evidence>
<keyword evidence="9" id="KW-0407">Ion channel</keyword>
<dbReference type="GO" id="GO:0034707">
    <property type="term" value="C:chloride channel complex"/>
    <property type="evidence" value="ECO:0007669"/>
    <property type="project" value="UniProtKB-KW"/>
</dbReference>
<protein>
    <submittedName>
        <fullName evidence="12">Gamma-aminobutyric acid receptor subunit beta-3-like isoform X1</fullName>
    </submittedName>
</protein>
<keyword evidence="4" id="KW-1003">Cell membrane</keyword>
<dbReference type="AlphaFoldDB" id="A0A6P4ZPF5"/>
<evidence type="ECO:0000256" key="9">
    <source>
        <dbReference type="ARBA" id="ARBA00023303"/>
    </source>
</evidence>
<evidence type="ECO:0000259" key="10">
    <source>
        <dbReference type="Pfam" id="PF02932"/>
    </source>
</evidence>
<dbReference type="Gene3D" id="2.70.170.10">
    <property type="entry name" value="Neurotransmitter-gated ion-channel ligand-binding domain"/>
    <property type="match status" value="1"/>
</dbReference>
<dbReference type="PANTHER" id="PTHR18945">
    <property type="entry name" value="NEUROTRANSMITTER GATED ION CHANNEL"/>
    <property type="match status" value="1"/>
</dbReference>
<evidence type="ECO:0000256" key="4">
    <source>
        <dbReference type="ARBA" id="ARBA00022475"/>
    </source>
</evidence>
<keyword evidence="3" id="KW-0813">Transport</keyword>
<dbReference type="OrthoDB" id="10425797at2759"/>
<gene>
    <name evidence="12" type="primary">LOC109484240</name>
</gene>
<reference evidence="12" key="1">
    <citation type="submission" date="2025-08" db="UniProtKB">
        <authorList>
            <consortium name="RefSeq"/>
        </authorList>
    </citation>
    <scope>IDENTIFICATION</scope>
    <source>
        <tissue evidence="12">Gonad</tissue>
    </source>
</reference>
<dbReference type="Pfam" id="PF02932">
    <property type="entry name" value="Neur_chan_memb"/>
    <property type="match status" value="1"/>
</dbReference>
<dbReference type="GO" id="GO:0005886">
    <property type="term" value="C:plasma membrane"/>
    <property type="evidence" value="ECO:0007669"/>
    <property type="project" value="UniProtKB-SubCell"/>
</dbReference>
<name>A0A6P4ZPF5_BRABE</name>
<keyword evidence="8" id="KW-0868">Chloride</keyword>
<dbReference type="InterPro" id="IPR006201">
    <property type="entry name" value="Neur_channel"/>
</dbReference>
<evidence type="ECO:0000256" key="6">
    <source>
        <dbReference type="ARBA" id="ARBA00023136"/>
    </source>
</evidence>
<dbReference type="SUPFAM" id="SSF90112">
    <property type="entry name" value="Neurotransmitter-gated ion-channel transmembrane pore"/>
    <property type="match status" value="1"/>
</dbReference>
<dbReference type="PROSITE" id="PS00236">
    <property type="entry name" value="NEUROTR_ION_CHANNEL"/>
    <property type="match status" value="1"/>
</dbReference>
<sequence>MPDPLYDSIRVEHVGKVFVTAGGRVLDGKRYTIESTCLMTFYNYPHDKQVCNVPIYFAGGEIARWQLPPVWMKTDSEISMSLQHVRSMFHINHVEYLSYIGSNANPEETCIYQKRLCDYAGSESCYLTDLKCTEAENRNNSLCIKCNNFGGKCSSGNTANCSSVIEKVDPVVLYFSVLEIRFKLTRRLGYHFLQTYIPSVSVVGMSWVSFWIDPASAPARTGLGVTTVLTMVTLSGKVKPAPDLNYIRAIDVWLLGCKLFVILALLEYACVNFTVSSQKVSFFVKSTVFTVSNIQQTYLCIHQSVNSKDTPRHLNHRFFVISERRDACQCPQTTKHDGEKIGSDALPTGRAWERDYLERQAR</sequence>
<organism evidence="11 12">
    <name type="scientific">Branchiostoma belcheri</name>
    <name type="common">Amphioxus</name>
    <dbReference type="NCBI Taxonomy" id="7741"/>
    <lineage>
        <taxon>Eukaryota</taxon>
        <taxon>Metazoa</taxon>
        <taxon>Chordata</taxon>
        <taxon>Cephalochordata</taxon>
        <taxon>Leptocardii</taxon>
        <taxon>Amphioxiformes</taxon>
        <taxon>Branchiostomatidae</taxon>
        <taxon>Branchiostoma</taxon>
    </lineage>
</organism>
<dbReference type="Proteomes" id="UP000515135">
    <property type="component" value="Unplaced"/>
</dbReference>
<dbReference type="InterPro" id="IPR006029">
    <property type="entry name" value="Neurotrans-gated_channel_TM"/>
</dbReference>
<comment type="subcellular location">
    <subcellularLocation>
        <location evidence="2">Cell membrane</location>
    </subcellularLocation>
    <subcellularLocation>
        <location evidence="1">Membrane</location>
        <topology evidence="1">Multi-pass membrane protein</topology>
    </subcellularLocation>
</comment>
<dbReference type="SUPFAM" id="SSF63712">
    <property type="entry name" value="Nicotinic receptor ligand binding domain-like"/>
    <property type="match status" value="1"/>
</dbReference>
<keyword evidence="5" id="KW-0406">Ion transport</keyword>
<dbReference type="RefSeq" id="XP_019643070.1">
    <property type="nucleotide sequence ID" value="XM_019787511.1"/>
</dbReference>
<evidence type="ECO:0000256" key="8">
    <source>
        <dbReference type="ARBA" id="ARBA00023214"/>
    </source>
</evidence>
<evidence type="ECO:0000256" key="2">
    <source>
        <dbReference type="ARBA" id="ARBA00004236"/>
    </source>
</evidence>
<dbReference type="PRINTS" id="PR00253">
    <property type="entry name" value="GABAARECEPTR"/>
</dbReference>
<keyword evidence="11" id="KW-1185">Reference proteome</keyword>
<dbReference type="InterPro" id="IPR006028">
    <property type="entry name" value="GABAA/Glycine_rcpt"/>
</dbReference>
<keyword evidence="6" id="KW-0472">Membrane</keyword>
<dbReference type="GO" id="GO:0005230">
    <property type="term" value="F:extracellular ligand-gated monoatomic ion channel activity"/>
    <property type="evidence" value="ECO:0007669"/>
    <property type="project" value="InterPro"/>
</dbReference>
<evidence type="ECO:0000256" key="7">
    <source>
        <dbReference type="ARBA" id="ARBA00023173"/>
    </source>
</evidence>
<evidence type="ECO:0000256" key="5">
    <source>
        <dbReference type="ARBA" id="ARBA00023065"/>
    </source>
</evidence>
<dbReference type="KEGG" id="bbel:109484240"/>
<dbReference type="InterPro" id="IPR036719">
    <property type="entry name" value="Neuro-gated_channel_TM_sf"/>
</dbReference>
<accession>A0A6P4ZPF5</accession>
<dbReference type="GO" id="GO:0005254">
    <property type="term" value="F:chloride channel activity"/>
    <property type="evidence" value="ECO:0007669"/>
    <property type="project" value="UniProtKB-KW"/>
</dbReference>
<dbReference type="CDD" id="cd19049">
    <property type="entry name" value="LGIC_TM_anion"/>
    <property type="match status" value="1"/>
</dbReference>
<keyword evidence="7" id="KW-0869">Chloride channel</keyword>
<dbReference type="Gene3D" id="1.20.58.390">
    <property type="entry name" value="Neurotransmitter-gated ion-channel transmembrane domain"/>
    <property type="match status" value="1"/>
</dbReference>
<evidence type="ECO:0000313" key="11">
    <source>
        <dbReference type="Proteomes" id="UP000515135"/>
    </source>
</evidence>
<proteinExistence type="predicted"/>
<evidence type="ECO:0000256" key="1">
    <source>
        <dbReference type="ARBA" id="ARBA00004141"/>
    </source>
</evidence>
<dbReference type="InterPro" id="IPR036734">
    <property type="entry name" value="Neur_chan_lig-bd_sf"/>
</dbReference>
<feature type="domain" description="Neurotransmitter-gated ion-channel transmembrane" evidence="10">
    <location>
        <begin position="195"/>
        <end position="311"/>
    </location>
</feature>
<evidence type="ECO:0000256" key="3">
    <source>
        <dbReference type="ARBA" id="ARBA00022448"/>
    </source>
</evidence>